<dbReference type="Gene3D" id="3.40.309.10">
    <property type="entry name" value="Aldehyde Dehydrogenase, Chain A, domain 2"/>
    <property type="match status" value="1"/>
</dbReference>
<evidence type="ECO:0000313" key="5">
    <source>
        <dbReference type="Proteomes" id="UP001553161"/>
    </source>
</evidence>
<proteinExistence type="inferred from homology"/>
<dbReference type="InterPro" id="IPR016162">
    <property type="entry name" value="Ald_DH_N"/>
</dbReference>
<organism evidence="4 5">
    <name type="scientific">Meridianimarinicoccus marinus</name>
    <dbReference type="NCBI Taxonomy" id="3231483"/>
    <lineage>
        <taxon>Bacteria</taxon>
        <taxon>Pseudomonadati</taxon>
        <taxon>Pseudomonadota</taxon>
        <taxon>Alphaproteobacteria</taxon>
        <taxon>Rhodobacterales</taxon>
        <taxon>Paracoccaceae</taxon>
        <taxon>Meridianimarinicoccus</taxon>
    </lineage>
</organism>
<dbReference type="InterPro" id="IPR015590">
    <property type="entry name" value="Aldehyde_DH_dom"/>
</dbReference>
<evidence type="ECO:0000256" key="2">
    <source>
        <dbReference type="ARBA" id="ARBA00023002"/>
    </source>
</evidence>
<reference evidence="4 5" key="1">
    <citation type="submission" date="2024-07" db="EMBL/GenBank/DDBJ databases">
        <authorList>
            <person name="Kang M."/>
        </authorList>
    </citation>
    <scope>NUCLEOTIDE SEQUENCE [LARGE SCALE GENOMIC DNA]</scope>
    <source>
        <strain evidence="4 5">DFM31</strain>
    </source>
</reference>
<keyword evidence="5" id="KW-1185">Reference proteome</keyword>
<evidence type="ECO:0000256" key="1">
    <source>
        <dbReference type="ARBA" id="ARBA00009986"/>
    </source>
</evidence>
<dbReference type="GO" id="GO:0016491">
    <property type="term" value="F:oxidoreductase activity"/>
    <property type="evidence" value="ECO:0007669"/>
    <property type="project" value="UniProtKB-KW"/>
</dbReference>
<dbReference type="RefSeq" id="WP_366193478.1">
    <property type="nucleotide sequence ID" value="NZ_JBFBVU010000015.1"/>
</dbReference>
<accession>A0ABV3L7S2</accession>
<evidence type="ECO:0000259" key="3">
    <source>
        <dbReference type="Pfam" id="PF00171"/>
    </source>
</evidence>
<dbReference type="InterPro" id="IPR016163">
    <property type="entry name" value="Ald_DH_C"/>
</dbReference>
<protein>
    <submittedName>
        <fullName evidence="4">NAD-dependent succinate-semialdehyde dehydrogenase</fullName>
        <ecNumber evidence="4">1.2.1.-</ecNumber>
    </submittedName>
</protein>
<dbReference type="Gene3D" id="3.40.605.10">
    <property type="entry name" value="Aldehyde Dehydrogenase, Chain A, domain 1"/>
    <property type="match status" value="1"/>
</dbReference>
<comment type="caution">
    <text evidence="4">The sequence shown here is derived from an EMBL/GenBank/DDBJ whole genome shotgun (WGS) entry which is preliminary data.</text>
</comment>
<keyword evidence="2 4" id="KW-0560">Oxidoreductase</keyword>
<dbReference type="InterPro" id="IPR016161">
    <property type="entry name" value="Ald_DH/histidinol_DH"/>
</dbReference>
<evidence type="ECO:0000313" key="4">
    <source>
        <dbReference type="EMBL" id="MEV8467606.1"/>
    </source>
</evidence>
<dbReference type="Pfam" id="PF00171">
    <property type="entry name" value="Aldedh"/>
    <property type="match status" value="1"/>
</dbReference>
<dbReference type="CDD" id="cd07103">
    <property type="entry name" value="ALDH_F5_SSADH_GabD"/>
    <property type="match status" value="1"/>
</dbReference>
<dbReference type="Proteomes" id="UP001553161">
    <property type="component" value="Unassembled WGS sequence"/>
</dbReference>
<dbReference type="EMBL" id="JBFBVU010000015">
    <property type="protein sequence ID" value="MEV8467606.1"/>
    <property type="molecule type" value="Genomic_DNA"/>
</dbReference>
<gene>
    <name evidence="4" type="ORF">AB0T83_12530</name>
</gene>
<comment type="similarity">
    <text evidence="1">Belongs to the aldehyde dehydrogenase family.</text>
</comment>
<sequence>MPEQHPKYLIGDTWGTASDLPPMAVVNPATGDTLYEVPCCSPKHVAQALQHAEAGFAEWSAIPGWQRAQYLRRIAEEIVKRREDFGRAIATEMGRVHAMAIGEADSAAQQFVWMAGEAERLFGQTITSRFGGHLSITPEPVGIVAAFSPWNFPLGLPARKLAPALAAGCVVILRPSEQTPLVGTILGECCQAAGLPSGVVQILQGDPQGVSPALMEAEAVRKISFTGSTRVGRLLMAQSAQTVKRVSMELGGHAPLIICPDADVPAAARLAAKFKFMNTGQICGSPSRFFLHEEVAEAFTEVFMSEAENLRIGDPMASETTMGPMASPAQLDKLERLVSDAVERGATLRLGGGRAREQNKGFFFTPTVLENVTDDAEIMSEEPFGPVASLTTYSDLSDAIARANSTQYGLAAYAFTRSEVVARRLSAELQSGMVGINNFQLSHFEAPFSGVKHSGVGIEGGQMAINEYLTFKTTHAEFEVPAA</sequence>
<dbReference type="PANTHER" id="PTHR43353:SF5">
    <property type="entry name" value="SUCCINATE-SEMIALDEHYDE DEHYDROGENASE, MITOCHONDRIAL"/>
    <property type="match status" value="1"/>
</dbReference>
<dbReference type="SUPFAM" id="SSF53720">
    <property type="entry name" value="ALDH-like"/>
    <property type="match status" value="1"/>
</dbReference>
<feature type="domain" description="Aldehyde dehydrogenase" evidence="3">
    <location>
        <begin position="21"/>
        <end position="473"/>
    </location>
</feature>
<dbReference type="InterPro" id="IPR050740">
    <property type="entry name" value="Aldehyde_DH_Superfamily"/>
</dbReference>
<dbReference type="PANTHER" id="PTHR43353">
    <property type="entry name" value="SUCCINATE-SEMIALDEHYDE DEHYDROGENASE, MITOCHONDRIAL"/>
    <property type="match status" value="1"/>
</dbReference>
<name>A0ABV3L7S2_9RHOB</name>
<dbReference type="EC" id="1.2.1.-" evidence="4"/>